<dbReference type="InterPro" id="IPR049630">
    <property type="entry name" value="DYDC-like_DD"/>
</dbReference>
<dbReference type="CDD" id="cd22966">
    <property type="entry name" value="DD_DYDC-like"/>
    <property type="match status" value="1"/>
</dbReference>
<protein>
    <submittedName>
        <fullName evidence="3">Uncharacterized protein</fullName>
    </submittedName>
</protein>
<sequence>MNKREGVLFLWNIVAEIQSSLENPVVLFTQKDYSIGVFQALTDIREAMLEKAKPDKISTIVTTFHHQWLEAVQEVEKFKKRVKETPRDVVLNAIDFTTDCTTKRYKRLRKYIDDLRYILTDDEYNKLSSDINVVDEMTEIVISALSEKKKYIRTQADQTEYHVKIQDEIEELMNWLDKQHDNLAVIFCKVLNLKTPVSPTDLTKTLKQVIDEVAADPTPEAQRIAELINIKGKILGSMIRISSINELEIAKVIEKIQSLKERIDRLEDQNSSALMALKHKAMYLEERLQSLENIRTSVKRLKAIPTSSSALSLSDREVHIFNHILPHHDRCRLVEQLVQLWNSAILVHDHESIISILSVADLKEIFSDEKGCFTVDRYGRKIYSKGDDEVKYQLDEHNELVPVEDDDRHVYFYDACGRYYINDTRERVYKDHEGASEYILNKAGYLVKVLEKVNGTEYYYDWLGRYRVNEKGRHIYCEENSSEEYEHDGLGNLVKIHDPDTFCYDPCPIEPITTEENKYLQTEVGTALKECIAAVVLHQPNDPIIYLSQKLVKFHNNIIDRQNRILQEQERLQIQRYIQSQMPKFTTAEHSDVEDENENDIDSNFLQYEHKTENEEF</sequence>
<reference evidence="3" key="1">
    <citation type="submission" date="2021-12" db="EMBL/GenBank/DDBJ databases">
        <authorList>
            <person name="King R."/>
        </authorList>
    </citation>
    <scope>NUCLEOTIDE SEQUENCE</scope>
</reference>
<dbReference type="Proteomes" id="UP001154114">
    <property type="component" value="Chromosome 5"/>
</dbReference>
<feature type="coiled-coil region" evidence="1">
    <location>
        <begin position="249"/>
        <end position="294"/>
    </location>
</feature>
<dbReference type="OrthoDB" id="432281at2759"/>
<evidence type="ECO:0000256" key="2">
    <source>
        <dbReference type="SAM" id="MobiDB-lite"/>
    </source>
</evidence>
<gene>
    <name evidence="3" type="ORF">CINC_LOCUS11154</name>
</gene>
<evidence type="ECO:0000313" key="4">
    <source>
        <dbReference type="Proteomes" id="UP001154114"/>
    </source>
</evidence>
<feature type="compositionally biased region" description="Basic and acidic residues" evidence="2">
    <location>
        <begin position="608"/>
        <end position="617"/>
    </location>
</feature>
<proteinExistence type="predicted"/>
<feature type="region of interest" description="Disordered" evidence="2">
    <location>
        <begin position="586"/>
        <end position="617"/>
    </location>
</feature>
<dbReference type="EMBL" id="LR824008">
    <property type="protein sequence ID" value="CAH0604784.1"/>
    <property type="molecule type" value="Genomic_DNA"/>
</dbReference>
<name>A0A9P0C1X8_CHRIL</name>
<evidence type="ECO:0000313" key="3">
    <source>
        <dbReference type="EMBL" id="CAH0604784.1"/>
    </source>
</evidence>
<organism evidence="3 4">
    <name type="scientific">Chrysodeixis includens</name>
    <name type="common">Soybean looper</name>
    <name type="synonym">Pseudoplusia includens</name>
    <dbReference type="NCBI Taxonomy" id="689277"/>
    <lineage>
        <taxon>Eukaryota</taxon>
        <taxon>Metazoa</taxon>
        <taxon>Ecdysozoa</taxon>
        <taxon>Arthropoda</taxon>
        <taxon>Hexapoda</taxon>
        <taxon>Insecta</taxon>
        <taxon>Pterygota</taxon>
        <taxon>Neoptera</taxon>
        <taxon>Endopterygota</taxon>
        <taxon>Lepidoptera</taxon>
        <taxon>Glossata</taxon>
        <taxon>Ditrysia</taxon>
        <taxon>Noctuoidea</taxon>
        <taxon>Noctuidae</taxon>
        <taxon>Plusiinae</taxon>
        <taxon>Chrysodeixis</taxon>
    </lineage>
</organism>
<keyword evidence="1" id="KW-0175">Coiled coil</keyword>
<feature type="compositionally biased region" description="Acidic residues" evidence="2">
    <location>
        <begin position="592"/>
        <end position="601"/>
    </location>
</feature>
<dbReference type="AlphaFoldDB" id="A0A9P0C1X8"/>
<keyword evidence="4" id="KW-1185">Reference proteome</keyword>
<evidence type="ECO:0000256" key="1">
    <source>
        <dbReference type="SAM" id="Coils"/>
    </source>
</evidence>
<accession>A0A9P0C1X8</accession>